<dbReference type="CDD" id="cd03024">
    <property type="entry name" value="DsbA_FrnE"/>
    <property type="match status" value="1"/>
</dbReference>
<evidence type="ECO:0000256" key="1">
    <source>
        <dbReference type="SAM" id="MobiDB-lite"/>
    </source>
</evidence>
<sequence length="257" mass="27022">MNVDIWSDIACPWCFIGKRRFEKALAQFTHRDKVTVTWHSYQLDPSLPEHYDGTELDYLSTRKGLPAAQVQQMFDHVTGVAAAEGLSYDFDRVVVANSFAGHELIHLAREHDSAGAASGLGGSRTADAVKEALLSAHFEQGLDIGSREVLVRIGTEAGLDADQIASALDSGAYADAVRADIARAAAYGIQGVPFFVLDGRYGVSGAQSPEFFAQALETAWAEANPLVMVGAGGSSDAGTGTSPDAGLDGQACGPDGC</sequence>
<dbReference type="PANTHER" id="PTHR13887:SF41">
    <property type="entry name" value="THIOREDOXIN SUPERFAMILY PROTEIN"/>
    <property type="match status" value="1"/>
</dbReference>
<protein>
    <submittedName>
        <fullName evidence="3">DsbA family oxidoreductase</fullName>
    </submittedName>
</protein>
<comment type="caution">
    <text evidence="3">The sequence shown here is derived from an EMBL/GenBank/DDBJ whole genome shotgun (WGS) entry which is preliminary data.</text>
</comment>
<evidence type="ECO:0000313" key="3">
    <source>
        <dbReference type="EMBL" id="MEN2744021.1"/>
    </source>
</evidence>
<organism evidence="3 4">
    <name type="scientific">Sinomonas halotolerans</name>
    <dbReference type="NCBI Taxonomy" id="1644133"/>
    <lineage>
        <taxon>Bacteria</taxon>
        <taxon>Bacillati</taxon>
        <taxon>Actinomycetota</taxon>
        <taxon>Actinomycetes</taxon>
        <taxon>Micrococcales</taxon>
        <taxon>Micrococcaceae</taxon>
        <taxon>Sinomonas</taxon>
    </lineage>
</organism>
<dbReference type="Gene3D" id="3.40.30.10">
    <property type="entry name" value="Glutaredoxin"/>
    <property type="match status" value="1"/>
</dbReference>
<dbReference type="Proteomes" id="UP001422074">
    <property type="component" value="Unassembled WGS sequence"/>
</dbReference>
<dbReference type="RefSeq" id="WP_345883724.1">
    <property type="nucleotide sequence ID" value="NZ_JBDFRB010000003.1"/>
</dbReference>
<evidence type="ECO:0000259" key="2">
    <source>
        <dbReference type="Pfam" id="PF01323"/>
    </source>
</evidence>
<dbReference type="SUPFAM" id="SSF52833">
    <property type="entry name" value="Thioredoxin-like"/>
    <property type="match status" value="1"/>
</dbReference>
<keyword evidence="4" id="KW-1185">Reference proteome</keyword>
<proteinExistence type="predicted"/>
<reference evidence="3 4" key="1">
    <citation type="submission" date="2024-05" db="EMBL/GenBank/DDBJ databases">
        <title>Sinomonas sp. nov., isolated from a waste landfill.</title>
        <authorList>
            <person name="Zhao Y."/>
        </authorList>
    </citation>
    <scope>NUCLEOTIDE SEQUENCE [LARGE SCALE GENOMIC DNA]</scope>
    <source>
        <strain evidence="3 4">CCTCC AB2014300</strain>
    </source>
</reference>
<dbReference type="InterPro" id="IPR036249">
    <property type="entry name" value="Thioredoxin-like_sf"/>
</dbReference>
<evidence type="ECO:0000313" key="4">
    <source>
        <dbReference type="Proteomes" id="UP001422074"/>
    </source>
</evidence>
<dbReference type="Pfam" id="PF01323">
    <property type="entry name" value="DSBA"/>
    <property type="match status" value="1"/>
</dbReference>
<name>A0ABU9WXV2_9MICC</name>
<dbReference type="PANTHER" id="PTHR13887">
    <property type="entry name" value="GLUTATHIONE S-TRANSFERASE KAPPA"/>
    <property type="match status" value="1"/>
</dbReference>
<feature type="domain" description="DSBA-like thioredoxin" evidence="2">
    <location>
        <begin position="3"/>
        <end position="216"/>
    </location>
</feature>
<dbReference type="EMBL" id="JBDFRB010000003">
    <property type="protein sequence ID" value="MEN2744021.1"/>
    <property type="molecule type" value="Genomic_DNA"/>
</dbReference>
<feature type="region of interest" description="Disordered" evidence="1">
    <location>
        <begin position="234"/>
        <end position="257"/>
    </location>
</feature>
<gene>
    <name evidence="3" type="ORF">ABCQ75_05650</name>
</gene>
<accession>A0ABU9WXV2</accession>
<dbReference type="InterPro" id="IPR001853">
    <property type="entry name" value="DSBA-like_thioredoxin_dom"/>
</dbReference>